<feature type="transmembrane region" description="Helical" evidence="9">
    <location>
        <begin position="84"/>
        <end position="109"/>
    </location>
</feature>
<keyword evidence="6 9" id="KW-0812">Transmembrane</keyword>
<proteinExistence type="inferred from homology"/>
<protein>
    <recommendedName>
        <fullName evidence="9">Transport permease protein</fullName>
    </recommendedName>
</protein>
<name>A0A1D9DZZ7_9MICO</name>
<feature type="transmembrane region" description="Helical" evidence="9">
    <location>
        <begin position="55"/>
        <end position="78"/>
    </location>
</feature>
<dbReference type="InterPro" id="IPR047817">
    <property type="entry name" value="ABC2_TM_bact-type"/>
</dbReference>
<evidence type="ECO:0000256" key="8">
    <source>
        <dbReference type="ARBA" id="ARBA00023136"/>
    </source>
</evidence>
<feature type="transmembrane region" description="Helical" evidence="9">
    <location>
        <begin position="130"/>
        <end position="152"/>
    </location>
</feature>
<dbReference type="KEGG" id="rpla:A4Z71_05395"/>
<dbReference type="GO" id="GO:0140359">
    <property type="term" value="F:ABC-type transporter activity"/>
    <property type="evidence" value="ECO:0007669"/>
    <property type="project" value="InterPro"/>
</dbReference>
<dbReference type="Proteomes" id="UP000243784">
    <property type="component" value="Chromosome"/>
</dbReference>
<feature type="domain" description="ABC transmembrane type-2" evidence="10">
    <location>
        <begin position="52"/>
        <end position="274"/>
    </location>
</feature>
<accession>A0A1D9DZZ7</accession>
<reference evidence="11 12" key="1">
    <citation type="journal article" date="2016" name="Biochim. Biophys. Acta">
        <title>Photochemical characterization of actinorhodopsin and its functional existence in the natural host.</title>
        <authorList>
            <person name="Nakamura S."/>
            <person name="Kikukawa T."/>
            <person name="Tamogami J."/>
            <person name="Kamiya M."/>
            <person name="Aizawa T."/>
            <person name="Hahn M.W."/>
            <person name="Ihara K."/>
            <person name="Kamo N."/>
            <person name="Demura M."/>
        </authorList>
    </citation>
    <scope>NUCLEOTIDE SEQUENCE [LARGE SCALE GENOMIC DNA]</scope>
    <source>
        <strain evidence="11 12">MWH-Dar1</strain>
    </source>
</reference>
<keyword evidence="12" id="KW-1185">Reference proteome</keyword>
<evidence type="ECO:0000256" key="4">
    <source>
        <dbReference type="ARBA" id="ARBA00022475"/>
    </source>
</evidence>
<evidence type="ECO:0000256" key="3">
    <source>
        <dbReference type="ARBA" id="ARBA00022448"/>
    </source>
</evidence>
<dbReference type="InterPro" id="IPR013525">
    <property type="entry name" value="ABC2_TM"/>
</dbReference>
<dbReference type="AlphaFoldDB" id="A0A1D9DZZ7"/>
<dbReference type="PROSITE" id="PS51012">
    <property type="entry name" value="ABC_TM2"/>
    <property type="match status" value="1"/>
</dbReference>
<comment type="subcellular location">
    <subcellularLocation>
        <location evidence="1">Cell inner membrane</location>
        <topology evidence="1">Multi-pass membrane protein</topology>
    </subcellularLocation>
    <subcellularLocation>
        <location evidence="9">Cell membrane</location>
        <topology evidence="9">Multi-pass membrane protein</topology>
    </subcellularLocation>
</comment>
<evidence type="ECO:0000256" key="6">
    <source>
        <dbReference type="ARBA" id="ARBA00022692"/>
    </source>
</evidence>
<evidence type="ECO:0000256" key="9">
    <source>
        <dbReference type="RuleBase" id="RU361157"/>
    </source>
</evidence>
<evidence type="ECO:0000256" key="7">
    <source>
        <dbReference type="ARBA" id="ARBA00022989"/>
    </source>
</evidence>
<evidence type="ECO:0000256" key="1">
    <source>
        <dbReference type="ARBA" id="ARBA00004429"/>
    </source>
</evidence>
<keyword evidence="3 9" id="KW-0813">Transport</keyword>
<evidence type="ECO:0000259" key="10">
    <source>
        <dbReference type="PROSITE" id="PS51012"/>
    </source>
</evidence>
<dbReference type="OrthoDB" id="4186295at2"/>
<feature type="transmembrane region" description="Helical" evidence="9">
    <location>
        <begin position="250"/>
        <end position="272"/>
    </location>
</feature>
<evidence type="ECO:0000313" key="11">
    <source>
        <dbReference type="EMBL" id="AOY56387.1"/>
    </source>
</evidence>
<dbReference type="Pfam" id="PF01061">
    <property type="entry name" value="ABC2_membrane"/>
    <property type="match status" value="1"/>
</dbReference>
<gene>
    <name evidence="11" type="ORF">A4Z71_05395</name>
</gene>
<dbReference type="PANTHER" id="PTHR30413">
    <property type="entry name" value="INNER MEMBRANE TRANSPORT PERMEASE"/>
    <property type="match status" value="1"/>
</dbReference>
<dbReference type="PANTHER" id="PTHR30413:SF8">
    <property type="entry name" value="TRANSPORT PERMEASE PROTEIN"/>
    <property type="match status" value="1"/>
</dbReference>
<comment type="similarity">
    <text evidence="2 9">Belongs to the ABC-2 integral membrane protein family.</text>
</comment>
<feature type="transmembrane region" description="Helical" evidence="9">
    <location>
        <begin position="194"/>
        <end position="212"/>
    </location>
</feature>
<dbReference type="EMBL" id="CP015208">
    <property type="protein sequence ID" value="AOY56387.1"/>
    <property type="molecule type" value="Genomic_DNA"/>
</dbReference>
<keyword evidence="5" id="KW-0997">Cell inner membrane</keyword>
<evidence type="ECO:0000256" key="5">
    <source>
        <dbReference type="ARBA" id="ARBA00022519"/>
    </source>
</evidence>
<keyword evidence="8 9" id="KW-0472">Membrane</keyword>
<dbReference type="GO" id="GO:0005886">
    <property type="term" value="C:plasma membrane"/>
    <property type="evidence" value="ECO:0007669"/>
    <property type="project" value="UniProtKB-SubCell"/>
</dbReference>
<organism evidence="11 12">
    <name type="scientific">Candidatus Rhodoluna planktonica</name>
    <dbReference type="NCBI Taxonomy" id="535712"/>
    <lineage>
        <taxon>Bacteria</taxon>
        <taxon>Bacillati</taxon>
        <taxon>Actinomycetota</taxon>
        <taxon>Actinomycetes</taxon>
        <taxon>Micrococcales</taxon>
        <taxon>Microbacteriaceae</taxon>
        <taxon>Luna cluster</taxon>
        <taxon>Luna-1 subcluster</taxon>
        <taxon>Rhodoluna</taxon>
    </lineage>
</organism>
<feature type="transmembrane region" description="Helical" evidence="9">
    <location>
        <begin position="158"/>
        <end position="182"/>
    </location>
</feature>
<keyword evidence="7 9" id="KW-1133">Transmembrane helix</keyword>
<evidence type="ECO:0000256" key="2">
    <source>
        <dbReference type="ARBA" id="ARBA00007783"/>
    </source>
</evidence>
<dbReference type="GO" id="GO:0015920">
    <property type="term" value="P:lipopolysaccharide transport"/>
    <property type="evidence" value="ECO:0007669"/>
    <property type="project" value="TreeGrafter"/>
</dbReference>
<sequence>MSLADYARQHGLKRVGARPALFDYLSQAWQRRDFAFTLSLYANQAANARNRLGRWWVVLLPTIQAMVYGLIFGVILGSSRPDNFIPFLFTGVFLFSFFAGSFQSGASAVTGNVGLVRSLSFPRMLLPFSAVLRQFFNLLPQIGLLLVTLLVFQQDVTLAWLALIPILILMTLFATGLALIAARLTVQIRDLSKVIPFVTRVIFYTSGIFYSLEKVLGNYPVVLQIMQFNPFYDFIELARGALVEGYQMSAFLWLACTAWAFGLLILGVIFFWKAEERYGRED</sequence>
<dbReference type="STRING" id="535712.A4Z71_05395"/>
<keyword evidence="4 9" id="KW-1003">Cell membrane</keyword>
<dbReference type="RefSeq" id="WP_070954892.1">
    <property type="nucleotide sequence ID" value="NZ_CP015208.1"/>
</dbReference>
<evidence type="ECO:0000313" key="12">
    <source>
        <dbReference type="Proteomes" id="UP000243784"/>
    </source>
</evidence>